<evidence type="ECO:0000259" key="1">
    <source>
        <dbReference type="Pfam" id="PF00899"/>
    </source>
</evidence>
<evidence type="ECO:0000313" key="3">
    <source>
        <dbReference type="Proteomes" id="UP000093000"/>
    </source>
</evidence>
<comment type="caution">
    <text evidence="2">The sequence shown here is derived from an EMBL/GenBank/DDBJ whole genome shotgun (WGS) entry which is preliminary data.</text>
</comment>
<dbReference type="Gene3D" id="3.40.50.720">
    <property type="entry name" value="NAD(P)-binding Rossmann-like Domain"/>
    <property type="match status" value="1"/>
</dbReference>
<dbReference type="GO" id="GO:0005741">
    <property type="term" value="C:mitochondrial outer membrane"/>
    <property type="evidence" value="ECO:0007669"/>
    <property type="project" value="TreeGrafter"/>
</dbReference>
<dbReference type="GO" id="GO:0008641">
    <property type="term" value="F:ubiquitin-like modifier activating enzyme activity"/>
    <property type="evidence" value="ECO:0007669"/>
    <property type="project" value="InterPro"/>
</dbReference>
<dbReference type="AlphaFoldDB" id="A0A1C7N0I0"/>
<dbReference type="Pfam" id="PF00899">
    <property type="entry name" value="ThiF"/>
    <property type="match status" value="1"/>
</dbReference>
<organism evidence="2 3">
    <name type="scientific">Choanephora cucurbitarum</name>
    <dbReference type="NCBI Taxonomy" id="101091"/>
    <lineage>
        <taxon>Eukaryota</taxon>
        <taxon>Fungi</taxon>
        <taxon>Fungi incertae sedis</taxon>
        <taxon>Mucoromycota</taxon>
        <taxon>Mucoromycotina</taxon>
        <taxon>Mucoromycetes</taxon>
        <taxon>Mucorales</taxon>
        <taxon>Mucorineae</taxon>
        <taxon>Choanephoraceae</taxon>
        <taxon>Choanephoroideae</taxon>
        <taxon>Choanephora</taxon>
    </lineage>
</organism>
<gene>
    <name evidence="2" type="primary">TCD1</name>
    <name evidence="2" type="ORF">A0J61_09784</name>
</gene>
<dbReference type="PANTHER" id="PTHR43267">
    <property type="entry name" value="TRNA THREONYLCARBAMOYLADENOSINE DEHYDRATASE"/>
    <property type="match status" value="1"/>
</dbReference>
<accession>A0A1C7N0I0</accession>
<dbReference type="InParanoid" id="A0A1C7N0I0"/>
<dbReference type="PANTHER" id="PTHR43267:SF2">
    <property type="entry name" value="TRNA THREONYLCARBAMOYLADENOSINE DEHYDRATASE 1-RELATED"/>
    <property type="match status" value="1"/>
</dbReference>
<protein>
    <submittedName>
        <fullName evidence="2">tRNA threonylcarbamoyladenosine dehydratase 1</fullName>
    </submittedName>
</protein>
<dbReference type="Proteomes" id="UP000093000">
    <property type="component" value="Unassembled WGS sequence"/>
</dbReference>
<evidence type="ECO:0000313" key="2">
    <source>
        <dbReference type="EMBL" id="OBZ82166.1"/>
    </source>
</evidence>
<dbReference type="CDD" id="cd00755">
    <property type="entry name" value="YgdL_like"/>
    <property type="match status" value="1"/>
</dbReference>
<dbReference type="InterPro" id="IPR045886">
    <property type="entry name" value="ThiF/MoeB/HesA"/>
</dbReference>
<dbReference type="InterPro" id="IPR035985">
    <property type="entry name" value="Ubiquitin-activating_enz"/>
</dbReference>
<dbReference type="SUPFAM" id="SSF69572">
    <property type="entry name" value="Activating enzymes of the ubiquitin-like proteins"/>
    <property type="match status" value="1"/>
</dbReference>
<reference evidence="2 3" key="1">
    <citation type="submission" date="2016-03" db="EMBL/GenBank/DDBJ databases">
        <title>Choanephora cucurbitarum.</title>
        <authorList>
            <person name="Min B."/>
            <person name="Park H."/>
            <person name="Park J.-H."/>
            <person name="Shin H.-D."/>
            <person name="Choi I.-G."/>
        </authorList>
    </citation>
    <scope>NUCLEOTIDE SEQUENCE [LARGE SCALE GENOMIC DNA]</scope>
    <source>
        <strain evidence="2 3">KUS-F28377</strain>
    </source>
</reference>
<dbReference type="EMBL" id="LUGH01000936">
    <property type="protein sequence ID" value="OBZ82166.1"/>
    <property type="molecule type" value="Genomic_DNA"/>
</dbReference>
<dbReference type="GO" id="GO:0061503">
    <property type="term" value="F:tRNA threonylcarbamoyladenosine dehydratase"/>
    <property type="evidence" value="ECO:0007669"/>
    <property type="project" value="TreeGrafter"/>
</dbReference>
<proteinExistence type="predicted"/>
<sequence length="366" mass="40884">MDESLILELLARNIAFFGPDHVAAIRRSRVIVLGTGAIGSWTAVMLARSGIEHLTLIDRGLIRIESLTRHAVATSMDIGKPKVEVMKRYLREIAPQAHIEAVVGSLTAETLDQLVTPVDFVVDTLTDVRDKVLVAAYCKENNIRLVSAMSAGAKADPSLIQVTDISDTMADPLARTYRRQLRKLNVDRDLPVVYSIEKNRQVGKVPDFTTRSLPVLSPVASMFGMALVTYVVVQLGGFTAYKLPANKIRDGVFSRMQKELAAKEEFVFNNKSDHLSVNQVGYVFDELWQGKSVVSGAQDRMLVLTRWDRSKPSSLTNTVVMTKEEAAVHDKLSQDISLVSYYGEAIVNKVEQQFRLEEKLERLWHQ</sequence>
<dbReference type="InterPro" id="IPR000594">
    <property type="entry name" value="ThiF_NAD_FAD-bd"/>
</dbReference>
<name>A0A1C7N0I0_9FUNG</name>
<feature type="domain" description="THIF-type NAD/FAD binding fold" evidence="1">
    <location>
        <begin position="11"/>
        <end position="238"/>
    </location>
</feature>
<dbReference type="OrthoDB" id="10265862at2759"/>
<dbReference type="STRING" id="101091.A0A1C7N0I0"/>
<keyword evidence="3" id="KW-1185">Reference proteome</keyword>
<dbReference type="GO" id="GO:0061504">
    <property type="term" value="P:cyclic threonylcarbamoyladenosine biosynthetic process"/>
    <property type="evidence" value="ECO:0007669"/>
    <property type="project" value="TreeGrafter"/>
</dbReference>